<evidence type="ECO:0000313" key="3">
    <source>
        <dbReference type="Proteomes" id="UP000023152"/>
    </source>
</evidence>
<feature type="region of interest" description="Disordered" evidence="1">
    <location>
        <begin position="1"/>
        <end position="43"/>
    </location>
</feature>
<proteinExistence type="predicted"/>
<protein>
    <submittedName>
        <fullName evidence="2">Uncharacterized protein</fullName>
    </submittedName>
</protein>
<comment type="caution">
    <text evidence="2">The sequence shown here is derived from an EMBL/GenBank/DDBJ whole genome shotgun (WGS) entry which is preliminary data.</text>
</comment>
<evidence type="ECO:0000313" key="2">
    <source>
        <dbReference type="EMBL" id="ETO02643.1"/>
    </source>
</evidence>
<evidence type="ECO:0000256" key="1">
    <source>
        <dbReference type="SAM" id="MobiDB-lite"/>
    </source>
</evidence>
<dbReference type="Proteomes" id="UP000023152">
    <property type="component" value="Unassembled WGS sequence"/>
</dbReference>
<sequence length="243" mass="27223">MAESGTPSEMKEDSLPPSSSRSKHLTTDSLSTPLQKSRRNSSVHLEIRKASLMEQESLLDKVLQGDSIPDNDNDPMSASNELARQKSELAKWKQLYGDDIVVRFITVFNLRNPGSKTEDAEENDLGMLTIKFPLGDMNFESRLKIVKKTLNESKKILEKASSKCITFLSDLKGLVLPLAIGTNGLMWRFCCATNPTFSPLTCGIASFAGNIYKNPTVLSFSNSLKKKKFKKFERLSYKTLFNR</sequence>
<keyword evidence="3" id="KW-1185">Reference proteome</keyword>
<dbReference type="EMBL" id="ASPP01035259">
    <property type="protein sequence ID" value="ETO02643.1"/>
    <property type="molecule type" value="Genomic_DNA"/>
</dbReference>
<accession>X6LL11</accession>
<organism evidence="2 3">
    <name type="scientific">Reticulomyxa filosa</name>
    <dbReference type="NCBI Taxonomy" id="46433"/>
    <lineage>
        <taxon>Eukaryota</taxon>
        <taxon>Sar</taxon>
        <taxon>Rhizaria</taxon>
        <taxon>Retaria</taxon>
        <taxon>Foraminifera</taxon>
        <taxon>Monothalamids</taxon>
        <taxon>Reticulomyxidae</taxon>
        <taxon>Reticulomyxa</taxon>
    </lineage>
</organism>
<reference evidence="2 3" key="1">
    <citation type="journal article" date="2013" name="Curr. Biol.">
        <title>The Genome of the Foraminiferan Reticulomyxa filosa.</title>
        <authorList>
            <person name="Glockner G."/>
            <person name="Hulsmann N."/>
            <person name="Schleicher M."/>
            <person name="Noegel A.A."/>
            <person name="Eichinger L."/>
            <person name="Gallinger C."/>
            <person name="Pawlowski J."/>
            <person name="Sierra R."/>
            <person name="Euteneuer U."/>
            <person name="Pillet L."/>
            <person name="Moustafa A."/>
            <person name="Platzer M."/>
            <person name="Groth M."/>
            <person name="Szafranski K."/>
            <person name="Schliwa M."/>
        </authorList>
    </citation>
    <scope>NUCLEOTIDE SEQUENCE [LARGE SCALE GENOMIC DNA]</scope>
</reference>
<gene>
    <name evidence="2" type="ORF">RFI_34776</name>
</gene>
<name>X6LL11_RETFI</name>
<dbReference type="AlphaFoldDB" id="X6LL11"/>